<dbReference type="NCBIfam" id="NF033233">
    <property type="entry name" value="twin_helix"/>
    <property type="match status" value="1"/>
</dbReference>
<keyword evidence="1 2" id="KW-0812">Transmembrane</keyword>
<protein>
    <submittedName>
        <fullName evidence="2">Twin transmembrane helix small protein</fullName>
    </submittedName>
</protein>
<proteinExistence type="predicted"/>
<dbReference type="InParanoid" id="A0A3N0VHK3"/>
<reference evidence="2 3" key="1">
    <citation type="submission" date="2018-10" db="EMBL/GenBank/DDBJ databases">
        <authorList>
            <person name="Chen W.-M."/>
        </authorList>
    </citation>
    <scope>NUCLEOTIDE SEQUENCE [LARGE SCALE GENOMIC DNA]</scope>
    <source>
        <strain evidence="2 3">THS-13</strain>
    </source>
</reference>
<evidence type="ECO:0000313" key="2">
    <source>
        <dbReference type="EMBL" id="ROH92171.1"/>
    </source>
</evidence>
<dbReference type="EMBL" id="RJVO01000002">
    <property type="protein sequence ID" value="ROH92171.1"/>
    <property type="molecule type" value="Genomic_DNA"/>
</dbReference>
<evidence type="ECO:0000313" key="3">
    <source>
        <dbReference type="Proteomes" id="UP000282106"/>
    </source>
</evidence>
<dbReference type="Proteomes" id="UP000282106">
    <property type="component" value="Unassembled WGS sequence"/>
</dbReference>
<keyword evidence="1" id="KW-1133">Transmembrane helix</keyword>
<evidence type="ECO:0000256" key="1">
    <source>
        <dbReference type="SAM" id="Phobius"/>
    </source>
</evidence>
<sequence>MIPKLAIVAFLIAIVVALFFGMSYLIRDPSSERRTLNALTWRVGLQVGLIAFLALAYFLGWIQPHGLTR</sequence>
<organism evidence="2 3">
    <name type="scientific">Stagnimonas aquatica</name>
    <dbReference type="NCBI Taxonomy" id="2689987"/>
    <lineage>
        <taxon>Bacteria</taxon>
        <taxon>Pseudomonadati</taxon>
        <taxon>Pseudomonadota</taxon>
        <taxon>Gammaproteobacteria</taxon>
        <taxon>Nevskiales</taxon>
        <taxon>Nevskiaceae</taxon>
        <taxon>Stagnimonas</taxon>
    </lineage>
</organism>
<comment type="caution">
    <text evidence="2">The sequence shown here is derived from an EMBL/GenBank/DDBJ whole genome shotgun (WGS) entry which is preliminary data.</text>
</comment>
<feature type="transmembrane region" description="Helical" evidence="1">
    <location>
        <begin position="39"/>
        <end position="62"/>
    </location>
</feature>
<dbReference type="AlphaFoldDB" id="A0A3N0VHK3"/>
<accession>A0A3N0VHK3</accession>
<dbReference type="InterPro" id="IPR021313">
    <property type="entry name" value="DUF2909"/>
</dbReference>
<name>A0A3N0VHK3_9GAMM</name>
<keyword evidence="1" id="KW-0472">Membrane</keyword>
<keyword evidence="3" id="KW-1185">Reference proteome</keyword>
<feature type="transmembrane region" description="Helical" evidence="1">
    <location>
        <begin position="6"/>
        <end position="27"/>
    </location>
</feature>
<dbReference type="Pfam" id="PF11137">
    <property type="entry name" value="DUF2909"/>
    <property type="match status" value="1"/>
</dbReference>
<gene>
    <name evidence="2" type="ORF">ED208_05375</name>
</gene>